<sequence>MQALVSISMHVVTGQSFNQDHLEEWIENEILSGVTPWYVVPIIFEAAQNAIRQNKTNYHLQFFATYNSFTSLDDNLFNDLSNGPIKNKLQITTWEHGGYCHLSLYYSLQIYNPYSSPIIN</sequence>
<accession>A0A0D3R106</accession>
<dbReference type="RefSeq" id="YP_009362173.1">
    <property type="nucleotide sequence ID" value="NC_034537.1"/>
</dbReference>
<protein>
    <submittedName>
        <fullName evidence="1">Uncharacterized protein</fullName>
    </submittedName>
</protein>
<evidence type="ECO:0000313" key="2">
    <source>
        <dbReference type="Proteomes" id="UP000157362"/>
    </source>
</evidence>
<dbReference type="GeneID" id="37627498"/>
<reference evidence="1 2" key="1">
    <citation type="journal article" date="2015" name="PLoS Pathog.">
        <title>Evolution of genome size and complexity in the rhabdoviridae.</title>
        <authorList>
            <person name="Walker P.J."/>
            <person name="Firth C."/>
            <person name="Widen S.G."/>
            <person name="Blasdell K.R."/>
            <person name="Guzman H."/>
            <person name="Wood T.G."/>
            <person name="Paradkar P.N."/>
            <person name="Holmes E.C."/>
            <person name="Tesh R.B."/>
            <person name="Vasilakis N."/>
        </authorList>
    </citation>
    <scope>NUCLEOTIDE SEQUENCE [LARGE SCALE GENOMIC DNA]</scope>
    <source>
        <strain evidence="1">J-134</strain>
    </source>
</reference>
<organism evidence="1 2">
    <name type="scientific">La Joya virus</name>
    <dbReference type="NCBI Taxonomy" id="1272946"/>
    <lineage>
        <taxon>Viruses</taxon>
        <taxon>Riboviria</taxon>
        <taxon>Orthornavirae</taxon>
        <taxon>Negarnaviricota</taxon>
        <taxon>Haploviricotina</taxon>
        <taxon>Monjiviricetes</taxon>
        <taxon>Mononegavirales</taxon>
        <taxon>Rhabdoviridae</taxon>
        <taxon>Alpharhabdovirinae</taxon>
        <taxon>Hapavirus</taxon>
        <taxon>Hapavirus lajoya</taxon>
    </lineage>
</organism>
<evidence type="ECO:0000313" key="1">
    <source>
        <dbReference type="EMBL" id="AJR28308.1"/>
    </source>
</evidence>
<dbReference type="Proteomes" id="UP000157362">
    <property type="component" value="Segment"/>
</dbReference>
<dbReference type="EMBL" id="KM204986">
    <property type="protein sequence ID" value="AJR28308.1"/>
    <property type="molecule type" value="Viral_cRNA"/>
</dbReference>
<name>A0A0D3R106_9RHAB</name>
<keyword evidence="2" id="KW-1185">Reference proteome</keyword>
<dbReference type="KEGG" id="vg:37627498"/>
<proteinExistence type="predicted"/>